<dbReference type="InterPro" id="IPR036938">
    <property type="entry name" value="PAP2/HPO_sf"/>
</dbReference>
<accession>A0ABM4D1Z3</accession>
<feature type="transmembrane region" description="Helical" evidence="5">
    <location>
        <begin position="164"/>
        <end position="186"/>
    </location>
</feature>
<organism evidence="7 8">
    <name type="scientific">Hydra vulgaris</name>
    <name type="common">Hydra</name>
    <name type="synonym">Hydra attenuata</name>
    <dbReference type="NCBI Taxonomy" id="6087"/>
    <lineage>
        <taxon>Eukaryota</taxon>
        <taxon>Metazoa</taxon>
        <taxon>Cnidaria</taxon>
        <taxon>Hydrozoa</taxon>
        <taxon>Hydroidolina</taxon>
        <taxon>Anthoathecata</taxon>
        <taxon>Aplanulata</taxon>
        <taxon>Hydridae</taxon>
        <taxon>Hydra</taxon>
    </lineage>
</organism>
<feature type="transmembrane region" description="Helical" evidence="5">
    <location>
        <begin position="71"/>
        <end position="89"/>
    </location>
</feature>
<keyword evidence="7" id="KW-1185">Reference proteome</keyword>
<keyword evidence="4 5" id="KW-0472">Membrane</keyword>
<dbReference type="PANTHER" id="PTHR31310:SF7">
    <property type="entry name" value="PA-PHOSPHATASE RELATED-FAMILY PROTEIN DDB_G0268928"/>
    <property type="match status" value="1"/>
</dbReference>
<keyword evidence="3 5" id="KW-1133">Transmembrane helix</keyword>
<evidence type="ECO:0000256" key="4">
    <source>
        <dbReference type="ARBA" id="ARBA00023136"/>
    </source>
</evidence>
<dbReference type="Proteomes" id="UP001652625">
    <property type="component" value="Chromosome 12"/>
</dbReference>
<dbReference type="SUPFAM" id="SSF48317">
    <property type="entry name" value="Acid phosphatase/Vanadium-dependent haloperoxidase"/>
    <property type="match status" value="1"/>
</dbReference>
<evidence type="ECO:0000259" key="6">
    <source>
        <dbReference type="Pfam" id="PF14378"/>
    </source>
</evidence>
<dbReference type="GeneID" id="100211216"/>
<gene>
    <name evidence="8" type="primary">LOC100211216</name>
</gene>
<name>A0ABM4D1Z3_HYDVU</name>
<evidence type="ECO:0000256" key="1">
    <source>
        <dbReference type="ARBA" id="ARBA00004141"/>
    </source>
</evidence>
<dbReference type="Pfam" id="PF14378">
    <property type="entry name" value="PAP2_3"/>
    <property type="match status" value="1"/>
</dbReference>
<dbReference type="PANTHER" id="PTHR31310">
    <property type="match status" value="1"/>
</dbReference>
<evidence type="ECO:0000256" key="5">
    <source>
        <dbReference type="SAM" id="Phobius"/>
    </source>
</evidence>
<protein>
    <submittedName>
        <fullName evidence="8">Uncharacterized protein LOC100211216</fullName>
    </submittedName>
</protein>
<feature type="transmembrane region" description="Helical" evidence="5">
    <location>
        <begin position="286"/>
        <end position="304"/>
    </location>
</feature>
<sequence length="335" mass="39039">MSPVFLPTQVFKEAKKNKMQGKAGRVVTSWNQFASNLREAFHLYVSEKQTELNLLLEEIPREIRKALPLKSSLLAISPYLMYLILYSNYMRFRVLTGLEELRKPNITFLPWLEYLIFHFYPHRFLSNFASPVLDFLAAIPYLIHFPLPALFLIYLLIAESRRKYIFSFLWCAGWVNLVTIIIQLIFPTAPPWFVDSAVFDNEGHFIKSISNEAGFHRLDALLGHNIFHGIYSASPLKFGAFPSLHVAWPAIILVNEPWISKRFAWFHMIWISWAAMYSNHHYAVDALGGILLVFIVNFSMIKIWSPFHSSSQLKDFIVRTLYLKRTVDAHILREL</sequence>
<dbReference type="InterPro" id="IPR052185">
    <property type="entry name" value="IPC_Synthase-Related"/>
</dbReference>
<dbReference type="InterPro" id="IPR026841">
    <property type="entry name" value="Aur1/Ipt1"/>
</dbReference>
<dbReference type="CDD" id="cd03386">
    <property type="entry name" value="PAP2_Aur1_like"/>
    <property type="match status" value="1"/>
</dbReference>
<evidence type="ECO:0000313" key="8">
    <source>
        <dbReference type="RefSeq" id="XP_065668278.1"/>
    </source>
</evidence>
<dbReference type="RefSeq" id="XP_065668278.1">
    <property type="nucleotide sequence ID" value="XM_065812206.1"/>
</dbReference>
<evidence type="ECO:0000313" key="7">
    <source>
        <dbReference type="Proteomes" id="UP001652625"/>
    </source>
</evidence>
<reference evidence="8" key="1">
    <citation type="submission" date="2025-08" db="UniProtKB">
        <authorList>
            <consortium name="RefSeq"/>
        </authorList>
    </citation>
    <scope>IDENTIFICATION</scope>
</reference>
<comment type="subcellular location">
    <subcellularLocation>
        <location evidence="1">Membrane</location>
        <topology evidence="1">Multi-pass membrane protein</topology>
    </subcellularLocation>
</comment>
<evidence type="ECO:0000256" key="2">
    <source>
        <dbReference type="ARBA" id="ARBA00022692"/>
    </source>
</evidence>
<feature type="transmembrane region" description="Helical" evidence="5">
    <location>
        <begin position="135"/>
        <end position="157"/>
    </location>
</feature>
<proteinExistence type="predicted"/>
<evidence type="ECO:0000256" key="3">
    <source>
        <dbReference type="ARBA" id="ARBA00022989"/>
    </source>
</evidence>
<keyword evidence="2 5" id="KW-0812">Transmembrane</keyword>
<feature type="domain" description="Inositolphosphotransferase Aur1/Ipt1" evidence="6">
    <location>
        <begin position="128"/>
        <end position="295"/>
    </location>
</feature>